<evidence type="ECO:0000313" key="2">
    <source>
        <dbReference type="Proteomes" id="UP000567179"/>
    </source>
</evidence>
<organism evidence="1 2">
    <name type="scientific">Psilocybe cf. subviscida</name>
    <dbReference type="NCBI Taxonomy" id="2480587"/>
    <lineage>
        <taxon>Eukaryota</taxon>
        <taxon>Fungi</taxon>
        <taxon>Dikarya</taxon>
        <taxon>Basidiomycota</taxon>
        <taxon>Agaricomycotina</taxon>
        <taxon>Agaricomycetes</taxon>
        <taxon>Agaricomycetidae</taxon>
        <taxon>Agaricales</taxon>
        <taxon>Agaricineae</taxon>
        <taxon>Strophariaceae</taxon>
        <taxon>Psilocybe</taxon>
    </lineage>
</organism>
<comment type="caution">
    <text evidence="1">The sequence shown here is derived from an EMBL/GenBank/DDBJ whole genome shotgun (WGS) entry which is preliminary data.</text>
</comment>
<gene>
    <name evidence="1" type="ORF">D9619_006283</name>
</gene>
<protein>
    <submittedName>
        <fullName evidence="1">Uncharacterized protein</fullName>
    </submittedName>
</protein>
<sequence length="194" mass="22653">MPVQDAQKRFTSREQFTKAVRAKAHKDNVRFQEALGEFDVPHRNRPQVWTCSCCVGYTSRQVPNYSLRPQHLFEDTEEPTFDDIYNVQVDFYDSPADLFKRTTDMSVSLLDIARPAKKTRKAKGKAVAKDEFQVVSSKALHAPAIPEEEFEIWEDDVYDRSMWEQEEDEWEQIFDEHNADTRPSYAAILQRNDG</sequence>
<dbReference type="AlphaFoldDB" id="A0A8H5B4T9"/>
<keyword evidence="2" id="KW-1185">Reference proteome</keyword>
<dbReference type="Proteomes" id="UP000567179">
    <property type="component" value="Unassembled WGS sequence"/>
</dbReference>
<name>A0A8H5B4T9_9AGAR</name>
<reference evidence="1 2" key="1">
    <citation type="journal article" date="2020" name="ISME J.">
        <title>Uncovering the hidden diversity of litter-decomposition mechanisms in mushroom-forming fungi.</title>
        <authorList>
            <person name="Floudas D."/>
            <person name="Bentzer J."/>
            <person name="Ahren D."/>
            <person name="Johansson T."/>
            <person name="Persson P."/>
            <person name="Tunlid A."/>
        </authorList>
    </citation>
    <scope>NUCLEOTIDE SEQUENCE [LARGE SCALE GENOMIC DNA]</scope>
    <source>
        <strain evidence="1 2">CBS 101986</strain>
    </source>
</reference>
<dbReference type="EMBL" id="JAACJJ010000042">
    <property type="protein sequence ID" value="KAF5316563.1"/>
    <property type="molecule type" value="Genomic_DNA"/>
</dbReference>
<evidence type="ECO:0000313" key="1">
    <source>
        <dbReference type="EMBL" id="KAF5316563.1"/>
    </source>
</evidence>
<proteinExistence type="predicted"/>
<dbReference type="OrthoDB" id="2739946at2759"/>
<accession>A0A8H5B4T9</accession>